<feature type="region of interest" description="Disordered" evidence="1">
    <location>
        <begin position="88"/>
        <end position="126"/>
    </location>
</feature>
<reference evidence="2 3" key="1">
    <citation type="submission" date="2021-06" db="EMBL/GenBank/DDBJ databases">
        <title>Caerostris darwini draft genome.</title>
        <authorList>
            <person name="Kono N."/>
            <person name="Arakawa K."/>
        </authorList>
    </citation>
    <scope>NUCLEOTIDE SEQUENCE [LARGE SCALE GENOMIC DNA]</scope>
</reference>
<evidence type="ECO:0000313" key="2">
    <source>
        <dbReference type="EMBL" id="GIY56492.1"/>
    </source>
</evidence>
<keyword evidence="3" id="KW-1185">Reference proteome</keyword>
<proteinExistence type="predicted"/>
<accession>A0AAV4UFC5</accession>
<comment type="caution">
    <text evidence="2">The sequence shown here is derived from an EMBL/GenBank/DDBJ whole genome shotgun (WGS) entry which is preliminary data.</text>
</comment>
<evidence type="ECO:0000256" key="1">
    <source>
        <dbReference type="SAM" id="MobiDB-lite"/>
    </source>
</evidence>
<sequence length="126" mass="14381">MINSGKLFRLPNAESILQLQIKRCFFYKIRCREFRERSLLLHWASFEVKNVGPPRLWAPSRHPWRGLGAISVSLPCVIAWQTIRIHGRAQSDRLSEPTPQAGESERTPSGHSSSSFVLEDTDTHAE</sequence>
<dbReference type="AlphaFoldDB" id="A0AAV4UFC5"/>
<dbReference type="Proteomes" id="UP001054837">
    <property type="component" value="Unassembled WGS sequence"/>
</dbReference>
<dbReference type="EMBL" id="BPLQ01011198">
    <property type="protein sequence ID" value="GIY56492.1"/>
    <property type="molecule type" value="Genomic_DNA"/>
</dbReference>
<evidence type="ECO:0000313" key="3">
    <source>
        <dbReference type="Proteomes" id="UP001054837"/>
    </source>
</evidence>
<name>A0AAV4UFC5_9ARAC</name>
<organism evidence="2 3">
    <name type="scientific">Caerostris darwini</name>
    <dbReference type="NCBI Taxonomy" id="1538125"/>
    <lineage>
        <taxon>Eukaryota</taxon>
        <taxon>Metazoa</taxon>
        <taxon>Ecdysozoa</taxon>
        <taxon>Arthropoda</taxon>
        <taxon>Chelicerata</taxon>
        <taxon>Arachnida</taxon>
        <taxon>Araneae</taxon>
        <taxon>Araneomorphae</taxon>
        <taxon>Entelegynae</taxon>
        <taxon>Araneoidea</taxon>
        <taxon>Araneidae</taxon>
        <taxon>Caerostris</taxon>
    </lineage>
</organism>
<protein>
    <submittedName>
        <fullName evidence="2">Uncharacterized protein</fullName>
    </submittedName>
</protein>
<gene>
    <name evidence="2" type="ORF">CDAR_63111</name>
</gene>